<dbReference type="Gene3D" id="3.40.140.10">
    <property type="entry name" value="Cytidine Deaminase, domain 2"/>
    <property type="match status" value="1"/>
</dbReference>
<gene>
    <name evidence="7" type="primary">ribD</name>
    <name evidence="7" type="ORF">E5162_10700</name>
</gene>
<evidence type="ECO:0000313" key="8">
    <source>
        <dbReference type="Proteomes" id="UP000305451"/>
    </source>
</evidence>
<dbReference type="UniPathway" id="UPA00275">
    <property type="reaction ID" value="UER00401"/>
</dbReference>
<dbReference type="Proteomes" id="UP000305451">
    <property type="component" value="Unassembled WGS sequence"/>
</dbReference>
<comment type="caution">
    <text evidence="7">The sequence shown here is derived from an EMBL/GenBank/DDBJ whole genome shotgun (WGS) entry which is preliminary data.</text>
</comment>
<dbReference type="PROSITE" id="PS00903">
    <property type="entry name" value="CYT_DCMP_DEAMINASES_1"/>
    <property type="match status" value="1"/>
</dbReference>
<keyword evidence="7" id="KW-0560">Oxidoreductase</keyword>
<dbReference type="GO" id="GO:0009231">
    <property type="term" value="P:riboflavin biosynthetic process"/>
    <property type="evidence" value="ECO:0007669"/>
    <property type="project" value="UniProtKB-UniPathway"/>
</dbReference>
<dbReference type="EC" id="3.5.4.26" evidence="2"/>
<keyword evidence="3" id="KW-0686">Riboflavin biosynthesis</keyword>
<reference evidence="7 8" key="1">
    <citation type="journal article" date="2013" name="Int. J. Syst. Evol. Microbiol.">
        <title>Marinicauda pacifica gen. nov., sp. nov., a prosthecate alphaproteobacterium of the family Hyphomonadaceae isolated from deep seawater.</title>
        <authorList>
            <person name="Zhang X.Y."/>
            <person name="Li G.W."/>
            <person name="Wang C.S."/>
            <person name="Zhang Y.J."/>
            <person name="Xu X.W."/>
            <person name="Li H."/>
            <person name="Liu A."/>
            <person name="Liu C."/>
            <person name="Xie B.B."/>
            <person name="Qin Q.L."/>
            <person name="Xu Z."/>
            <person name="Chen X.L."/>
            <person name="Zhou B.C."/>
            <person name="Zhang Y.Z."/>
        </authorList>
    </citation>
    <scope>NUCLEOTIDE SEQUENCE [LARGE SCALE GENOMIC DNA]</scope>
    <source>
        <strain evidence="7 8">P-1 km-3</strain>
    </source>
</reference>
<keyword evidence="5" id="KW-0862">Zinc</keyword>
<evidence type="ECO:0000256" key="3">
    <source>
        <dbReference type="ARBA" id="ARBA00022619"/>
    </source>
</evidence>
<dbReference type="EMBL" id="SRXV01000003">
    <property type="protein sequence ID" value="TGY92560.1"/>
    <property type="molecule type" value="Genomic_DNA"/>
</dbReference>
<dbReference type="AlphaFoldDB" id="A0A4S2H9M0"/>
<evidence type="ECO:0000259" key="6">
    <source>
        <dbReference type="PROSITE" id="PS51747"/>
    </source>
</evidence>
<proteinExistence type="predicted"/>
<dbReference type="PANTHER" id="PTHR11079:SF162">
    <property type="entry name" value="RIBOFLAVIN BIOSYNTHESIS PROTEIN PYRD, CHLOROPLASTIC"/>
    <property type="match status" value="1"/>
</dbReference>
<evidence type="ECO:0000256" key="5">
    <source>
        <dbReference type="ARBA" id="ARBA00022833"/>
    </source>
</evidence>
<dbReference type="InterPro" id="IPR002125">
    <property type="entry name" value="CMP_dCMP_dom"/>
</dbReference>
<dbReference type="PROSITE" id="PS51747">
    <property type="entry name" value="CYT_DCMP_DEAMINASES_2"/>
    <property type="match status" value="1"/>
</dbReference>
<dbReference type="NCBIfam" id="TIGR00326">
    <property type="entry name" value="eubact_ribD"/>
    <property type="match status" value="1"/>
</dbReference>
<accession>A0A4S2H9M0</accession>
<evidence type="ECO:0000256" key="4">
    <source>
        <dbReference type="ARBA" id="ARBA00022723"/>
    </source>
</evidence>
<protein>
    <recommendedName>
        <fullName evidence="2">diaminohydroxyphosphoribosylaminopyrimidine deaminase</fullName>
        <ecNumber evidence="2">3.5.4.26</ecNumber>
    </recommendedName>
</protein>
<organism evidence="7 8">
    <name type="scientific">Marinicauda pacifica</name>
    <dbReference type="NCBI Taxonomy" id="1133559"/>
    <lineage>
        <taxon>Bacteria</taxon>
        <taxon>Pseudomonadati</taxon>
        <taxon>Pseudomonadota</taxon>
        <taxon>Alphaproteobacteria</taxon>
        <taxon>Maricaulales</taxon>
        <taxon>Maricaulaceae</taxon>
        <taxon>Marinicauda</taxon>
    </lineage>
</organism>
<keyword evidence="4" id="KW-0479">Metal-binding</keyword>
<comment type="pathway">
    <text evidence="1">Cofactor biosynthesis; riboflavin biosynthesis; 5-amino-6-(D-ribitylamino)uracil from GTP: step 2/4.</text>
</comment>
<dbReference type="GO" id="GO:0016491">
    <property type="term" value="F:oxidoreductase activity"/>
    <property type="evidence" value="ECO:0007669"/>
    <property type="project" value="UniProtKB-KW"/>
</dbReference>
<dbReference type="GO" id="GO:0008835">
    <property type="term" value="F:diaminohydroxyphosphoribosylaminopyrimidine deaminase activity"/>
    <property type="evidence" value="ECO:0007669"/>
    <property type="project" value="UniProtKB-EC"/>
</dbReference>
<name>A0A4S2H9M0_9PROT</name>
<dbReference type="GO" id="GO:0008270">
    <property type="term" value="F:zinc ion binding"/>
    <property type="evidence" value="ECO:0007669"/>
    <property type="project" value="InterPro"/>
</dbReference>
<dbReference type="PANTHER" id="PTHR11079">
    <property type="entry name" value="CYTOSINE DEAMINASE FAMILY MEMBER"/>
    <property type="match status" value="1"/>
</dbReference>
<dbReference type="InterPro" id="IPR004794">
    <property type="entry name" value="Eubact_RibD"/>
</dbReference>
<feature type="domain" description="CMP/dCMP-type deaminase" evidence="6">
    <location>
        <begin position="1"/>
        <end position="116"/>
    </location>
</feature>
<keyword evidence="8" id="KW-1185">Reference proteome</keyword>
<dbReference type="OrthoDB" id="9800865at2"/>
<keyword evidence="7" id="KW-0378">Hydrolase</keyword>
<dbReference type="InterPro" id="IPR016192">
    <property type="entry name" value="APOBEC/CMP_deaminase_Zn-bd"/>
</dbReference>
<dbReference type="SUPFAM" id="SSF53927">
    <property type="entry name" value="Cytidine deaminase-like"/>
    <property type="match status" value="1"/>
</dbReference>
<dbReference type="CDD" id="cd01284">
    <property type="entry name" value="Riboflavin_deaminase-reductase"/>
    <property type="match status" value="1"/>
</dbReference>
<evidence type="ECO:0000313" key="7">
    <source>
        <dbReference type="EMBL" id="TGY92560.1"/>
    </source>
</evidence>
<evidence type="ECO:0000256" key="2">
    <source>
        <dbReference type="ARBA" id="ARBA00012766"/>
    </source>
</evidence>
<dbReference type="InterPro" id="IPR016193">
    <property type="entry name" value="Cytidine_deaminase-like"/>
</dbReference>
<sequence>MDAALALGFAALGRTAPNPAVGCILVKDGRVVGAGATQAGGRPHAERVALDQAGPSARGATAYVTLEPCAHHGQTPPCADALIAAGVDTVFVAVTDDDTRVAGEGIAWLQKAGITVVTGVRESRARAHHAGFFSRLKTGRPLALHDRRPALFDAEVSSHAGESLDEALLRLGQAGANRVRLTGPETPR</sequence>
<evidence type="ECO:0000256" key="1">
    <source>
        <dbReference type="ARBA" id="ARBA00004882"/>
    </source>
</evidence>
<dbReference type="Pfam" id="PF00383">
    <property type="entry name" value="dCMP_cyt_deam_1"/>
    <property type="match status" value="1"/>
</dbReference>